<feature type="chain" id="PRO_5028836700" evidence="2">
    <location>
        <begin position="23"/>
        <end position="546"/>
    </location>
</feature>
<feature type="signal peptide" evidence="2">
    <location>
        <begin position="1"/>
        <end position="22"/>
    </location>
</feature>
<feature type="transmembrane region" description="Helical" evidence="1">
    <location>
        <begin position="409"/>
        <end position="426"/>
    </location>
</feature>
<dbReference type="EMBL" id="CP060719">
    <property type="protein sequence ID" value="QNN70458.1"/>
    <property type="molecule type" value="Genomic_DNA"/>
</dbReference>
<gene>
    <name evidence="3" type="ORF">H9L16_02160</name>
</gene>
<reference evidence="3 4" key="1">
    <citation type="submission" date="2020-08" db="EMBL/GenBank/DDBJ databases">
        <title>Genome sequence of Thermomonas carbonis KCTC 42013T.</title>
        <authorList>
            <person name="Hyun D.-W."/>
            <person name="Bae J.-W."/>
        </authorList>
    </citation>
    <scope>NUCLEOTIDE SEQUENCE [LARGE SCALE GENOMIC DNA]</scope>
    <source>
        <strain evidence="3 4">KCTC 42013</strain>
    </source>
</reference>
<protein>
    <submittedName>
        <fullName evidence="3">BatD family protein</fullName>
    </submittedName>
</protein>
<sequence>MSPAVAWLLACLLASLAWPAQAQTRAWLDRAQVNHGETATLNIQTDQSVSSIDYAPLQRQFDVGGQTVRRSYQRSNGRSTAMSLFVVGLRPRGPGVFTVPALRVGNVTTAPLQLTVVAPSVLPASGDADAFVETVVDAARPYVQQAVGVQVRLHYAVPLMSGQLEQDPPAGASLRQVGEDLTYQREIDGRRYNVVERRFLLIPERSGALTLPGARFNGQTMGGFFDQVFDDGRKAVSAASPAKRLDVQPIPANAPQPWLPLHDLRLRYVQAPTQARAGEAASVEIEVIADGATATQLPPVALVDTPGVQLFADRPQVDEQFVDGRPRSILRRRIAIVPSQAGAVSIAGPRIEWWDAAQGVARTAMLPPLQLQVAAGANLIADPADAGKQVIANAGVDASKSSEFAWSRWWPWLLLGVLSLAGFAWWRWPRAKTTARNADDEASSPDAAASPIPSLQNALKHGELGVIAQALGVVAGMDRDDLDMVRQRLDDAAQIDAVMQLQAARWGDGDATSALAALRVAFAKGARWRKAAPASTSLLPPLYPER</sequence>
<name>A0A7G9SRI3_9GAMM</name>
<proteinExistence type="predicted"/>
<organism evidence="3 4">
    <name type="scientific">Thermomonas carbonis</name>
    <dbReference type="NCBI Taxonomy" id="1463158"/>
    <lineage>
        <taxon>Bacteria</taxon>
        <taxon>Pseudomonadati</taxon>
        <taxon>Pseudomonadota</taxon>
        <taxon>Gammaproteobacteria</taxon>
        <taxon>Lysobacterales</taxon>
        <taxon>Lysobacteraceae</taxon>
        <taxon>Thermomonas</taxon>
    </lineage>
</organism>
<evidence type="ECO:0000256" key="2">
    <source>
        <dbReference type="SAM" id="SignalP"/>
    </source>
</evidence>
<dbReference type="Pfam" id="PF13584">
    <property type="entry name" value="BatD"/>
    <property type="match status" value="1"/>
</dbReference>
<keyword evidence="4" id="KW-1185">Reference proteome</keyword>
<dbReference type="PANTHER" id="PTHR40940:SF1">
    <property type="entry name" value="PROTEIN BATD"/>
    <property type="match status" value="1"/>
</dbReference>
<dbReference type="Proteomes" id="UP000515804">
    <property type="component" value="Chromosome"/>
</dbReference>
<dbReference type="AlphaFoldDB" id="A0A7G9SRI3"/>
<keyword evidence="2" id="KW-0732">Signal</keyword>
<evidence type="ECO:0000313" key="3">
    <source>
        <dbReference type="EMBL" id="QNN70458.1"/>
    </source>
</evidence>
<accession>A0A7G9SRI3</accession>
<dbReference type="RefSeq" id="WP_187552974.1">
    <property type="nucleotide sequence ID" value="NZ_BMZL01000001.1"/>
</dbReference>
<dbReference type="PANTHER" id="PTHR40940">
    <property type="entry name" value="PROTEIN BATD-RELATED"/>
    <property type="match status" value="1"/>
</dbReference>
<evidence type="ECO:0000313" key="4">
    <source>
        <dbReference type="Proteomes" id="UP000515804"/>
    </source>
</evidence>
<keyword evidence="1" id="KW-1133">Transmembrane helix</keyword>
<dbReference type="InterPro" id="IPR025738">
    <property type="entry name" value="BatD"/>
</dbReference>
<keyword evidence="1" id="KW-0812">Transmembrane</keyword>
<keyword evidence="1" id="KW-0472">Membrane</keyword>
<evidence type="ECO:0000256" key="1">
    <source>
        <dbReference type="SAM" id="Phobius"/>
    </source>
</evidence>
<dbReference type="KEGG" id="tcn:H9L16_02160"/>